<dbReference type="EMBL" id="BGPR01008084">
    <property type="protein sequence ID" value="GBN31468.1"/>
    <property type="molecule type" value="Genomic_DNA"/>
</dbReference>
<dbReference type="PANTHER" id="PTHR39953:SF1">
    <property type="entry name" value="RE54151P"/>
    <property type="match status" value="1"/>
</dbReference>
<evidence type="ECO:0000259" key="1">
    <source>
        <dbReference type="Pfam" id="PF09588"/>
    </source>
</evidence>
<feature type="domain" description="YqaJ viral recombinase" evidence="1">
    <location>
        <begin position="22"/>
        <end position="144"/>
    </location>
</feature>
<organism evidence="2 3">
    <name type="scientific">Araneus ventricosus</name>
    <name type="common">Orbweaver spider</name>
    <name type="synonym">Epeira ventricosa</name>
    <dbReference type="NCBI Taxonomy" id="182803"/>
    <lineage>
        <taxon>Eukaryota</taxon>
        <taxon>Metazoa</taxon>
        <taxon>Ecdysozoa</taxon>
        <taxon>Arthropoda</taxon>
        <taxon>Chelicerata</taxon>
        <taxon>Arachnida</taxon>
        <taxon>Araneae</taxon>
        <taxon>Araneomorphae</taxon>
        <taxon>Entelegynae</taxon>
        <taxon>Araneoidea</taxon>
        <taxon>Araneidae</taxon>
        <taxon>Araneus</taxon>
    </lineage>
</organism>
<dbReference type="InterPro" id="IPR011335">
    <property type="entry name" value="Restrct_endonuc-II-like"/>
</dbReference>
<dbReference type="SUPFAM" id="SSF52980">
    <property type="entry name" value="Restriction endonuclease-like"/>
    <property type="match status" value="1"/>
</dbReference>
<dbReference type="InterPro" id="IPR019080">
    <property type="entry name" value="YqaJ_viral_recombinase"/>
</dbReference>
<sequence>MCEETFHNVSKEAINQADIPVWHELRSGRITASKAHAAKKCNNLEGCLTDSILGAKFKISKAMRRGQLLEGKTIKHLKKKINKSLQSCGLLLSVQKSLFSASPDALADNFIVEVKCPISESTMIKYFKDGMPVDKHFAQMQLQMLFVRKLKGLFCVAHPDSTNR</sequence>
<accession>A0A4Y2MWD5</accession>
<dbReference type="Proteomes" id="UP000499080">
    <property type="component" value="Unassembled WGS sequence"/>
</dbReference>
<dbReference type="AlphaFoldDB" id="A0A4Y2MWD5"/>
<reference evidence="2 3" key="1">
    <citation type="journal article" date="2019" name="Sci. Rep.">
        <title>Orb-weaving spider Araneus ventricosus genome elucidates the spidroin gene catalogue.</title>
        <authorList>
            <person name="Kono N."/>
            <person name="Nakamura H."/>
            <person name="Ohtoshi R."/>
            <person name="Moran D.A.P."/>
            <person name="Shinohara A."/>
            <person name="Yoshida Y."/>
            <person name="Fujiwara M."/>
            <person name="Mori M."/>
            <person name="Tomita M."/>
            <person name="Arakawa K."/>
        </authorList>
    </citation>
    <scope>NUCLEOTIDE SEQUENCE [LARGE SCALE GENOMIC DNA]</scope>
</reference>
<evidence type="ECO:0000313" key="3">
    <source>
        <dbReference type="Proteomes" id="UP000499080"/>
    </source>
</evidence>
<dbReference type="InterPro" id="IPR011604">
    <property type="entry name" value="PDDEXK-like_dom_sf"/>
</dbReference>
<dbReference type="OrthoDB" id="261614at2759"/>
<dbReference type="Pfam" id="PF09588">
    <property type="entry name" value="YqaJ"/>
    <property type="match status" value="1"/>
</dbReference>
<comment type="caution">
    <text evidence="2">The sequence shown here is derived from an EMBL/GenBank/DDBJ whole genome shotgun (WGS) entry which is preliminary data.</text>
</comment>
<keyword evidence="3" id="KW-1185">Reference proteome</keyword>
<dbReference type="PANTHER" id="PTHR39953">
    <property type="entry name" value="RE54151P"/>
    <property type="match status" value="1"/>
</dbReference>
<proteinExistence type="predicted"/>
<evidence type="ECO:0000313" key="2">
    <source>
        <dbReference type="EMBL" id="GBN31468.1"/>
    </source>
</evidence>
<dbReference type="GO" id="GO:0006281">
    <property type="term" value="P:DNA repair"/>
    <property type="evidence" value="ECO:0007669"/>
    <property type="project" value="UniProtKB-ARBA"/>
</dbReference>
<dbReference type="CDD" id="cd22343">
    <property type="entry name" value="PDDEXK_lambda_exonuclease-like"/>
    <property type="match status" value="1"/>
</dbReference>
<protein>
    <recommendedName>
        <fullName evidence="1">YqaJ viral recombinase domain-containing protein</fullName>
    </recommendedName>
</protein>
<name>A0A4Y2MWD5_ARAVE</name>
<gene>
    <name evidence="2" type="ORF">AVEN_211393_1</name>
</gene>
<dbReference type="Gene3D" id="3.90.320.10">
    <property type="match status" value="1"/>
</dbReference>